<feature type="transmembrane region" description="Helical" evidence="1">
    <location>
        <begin position="228"/>
        <end position="247"/>
    </location>
</feature>
<evidence type="ECO:0000313" key="3">
    <source>
        <dbReference type="EMBL" id="MCD2424625.1"/>
    </source>
</evidence>
<keyword evidence="1" id="KW-1133">Transmembrane helix</keyword>
<sequence length="491" mass="56267">MKARSIFQKIEVLIATLVAGLFIFIIATNRNYSYDRHQFTENHISYSFYTNYLQPLIAIVLISYVVFLFLTQYVEVKARGFFKITLLVCTYLLLAIGLSVCFTYVFAWRYGDDSYPTERDVTATFFVQGFAAAAIGYLFYLIYYGLKELVFSPRLRRKLKEKNGSRFLFIGMSVLAWFIILIMLTANNAAPFAVILWAVVLPYALLVLYIHIYVLIPGMPVKNPRSGYYLSRVVPVILLVNFIATVFCKAISDGGMPFPGVYILLLLWTILLVVPLAWWIYKNQKEKLGLKTALGSSQANVSFLRSQINPHFLFNALNTLYGTALQEHADRTGEGIQKLGDMMRFMLHENVQDKILLVREVEYLKNYIDLQKLRTVNSPDILIQVKIDEPASGLQISPMLLIPFVENAFKHGISLKEHSYITIALHTQDNLLYFDVQNSIHLKPDGDPEKLKSGIGLPNVKERLQLEYPDRHELVIRQTAKDFFVHLTINL</sequence>
<feature type="transmembrane region" description="Helical" evidence="1">
    <location>
        <begin position="12"/>
        <end position="32"/>
    </location>
</feature>
<dbReference type="InterPro" id="IPR036890">
    <property type="entry name" value="HATPase_C_sf"/>
</dbReference>
<feature type="domain" description="Signal transduction histidine kinase internal region" evidence="2">
    <location>
        <begin position="300"/>
        <end position="375"/>
    </location>
</feature>
<dbReference type="Gene3D" id="3.30.565.10">
    <property type="entry name" value="Histidine kinase-like ATPase, C-terminal domain"/>
    <property type="match status" value="1"/>
</dbReference>
<keyword evidence="3" id="KW-0418">Kinase</keyword>
<keyword evidence="1" id="KW-0472">Membrane</keyword>
<feature type="transmembrane region" description="Helical" evidence="1">
    <location>
        <begin position="192"/>
        <end position="216"/>
    </location>
</feature>
<dbReference type="PANTHER" id="PTHR34220">
    <property type="entry name" value="SENSOR HISTIDINE KINASE YPDA"/>
    <property type="match status" value="1"/>
</dbReference>
<feature type="transmembrane region" description="Helical" evidence="1">
    <location>
        <begin position="82"/>
        <end position="105"/>
    </location>
</feature>
<reference evidence="3 4" key="1">
    <citation type="submission" date="2021-11" db="EMBL/GenBank/DDBJ databases">
        <title>Genomic of Niabella pedocola.</title>
        <authorList>
            <person name="Wu T."/>
        </authorList>
    </citation>
    <scope>NUCLEOTIDE SEQUENCE [LARGE SCALE GENOMIC DNA]</scope>
    <source>
        <strain evidence="3 4">JCM 31011</strain>
    </source>
</reference>
<dbReference type="InterPro" id="IPR050640">
    <property type="entry name" value="Bact_2-comp_sensor_kinase"/>
</dbReference>
<dbReference type="GO" id="GO:0016301">
    <property type="term" value="F:kinase activity"/>
    <property type="evidence" value="ECO:0007669"/>
    <property type="project" value="UniProtKB-KW"/>
</dbReference>
<name>A0ABS8PU71_9BACT</name>
<proteinExistence type="predicted"/>
<evidence type="ECO:0000313" key="4">
    <source>
        <dbReference type="Proteomes" id="UP001199816"/>
    </source>
</evidence>
<keyword evidence="3" id="KW-0808">Transferase</keyword>
<gene>
    <name evidence="3" type="ORF">LQ567_17725</name>
</gene>
<protein>
    <submittedName>
        <fullName evidence="3">Histidine kinase</fullName>
    </submittedName>
</protein>
<evidence type="ECO:0000259" key="2">
    <source>
        <dbReference type="Pfam" id="PF06580"/>
    </source>
</evidence>
<keyword evidence="1" id="KW-0812">Transmembrane</keyword>
<accession>A0ABS8PU71</accession>
<dbReference type="PANTHER" id="PTHR34220:SF7">
    <property type="entry name" value="SENSOR HISTIDINE KINASE YPDA"/>
    <property type="match status" value="1"/>
</dbReference>
<dbReference type="Pfam" id="PF06580">
    <property type="entry name" value="His_kinase"/>
    <property type="match status" value="1"/>
</dbReference>
<keyword evidence="4" id="KW-1185">Reference proteome</keyword>
<feature type="transmembrane region" description="Helical" evidence="1">
    <location>
        <begin position="167"/>
        <end position="186"/>
    </location>
</feature>
<evidence type="ECO:0000256" key="1">
    <source>
        <dbReference type="SAM" id="Phobius"/>
    </source>
</evidence>
<dbReference type="EMBL" id="JAJNEC010000005">
    <property type="protein sequence ID" value="MCD2424625.1"/>
    <property type="molecule type" value="Genomic_DNA"/>
</dbReference>
<feature type="transmembrane region" description="Helical" evidence="1">
    <location>
        <begin position="259"/>
        <end position="281"/>
    </location>
</feature>
<dbReference type="InterPro" id="IPR010559">
    <property type="entry name" value="Sig_transdc_His_kin_internal"/>
</dbReference>
<dbReference type="RefSeq" id="WP_231006832.1">
    <property type="nucleotide sequence ID" value="NZ_JAJNEC010000005.1"/>
</dbReference>
<dbReference type="Proteomes" id="UP001199816">
    <property type="component" value="Unassembled WGS sequence"/>
</dbReference>
<comment type="caution">
    <text evidence="3">The sequence shown here is derived from an EMBL/GenBank/DDBJ whole genome shotgun (WGS) entry which is preliminary data.</text>
</comment>
<feature type="transmembrane region" description="Helical" evidence="1">
    <location>
        <begin position="52"/>
        <end position="70"/>
    </location>
</feature>
<feature type="transmembrane region" description="Helical" evidence="1">
    <location>
        <begin position="125"/>
        <end position="146"/>
    </location>
</feature>
<organism evidence="3 4">
    <name type="scientific">Niabella pedocola</name>
    <dbReference type="NCBI Taxonomy" id="1752077"/>
    <lineage>
        <taxon>Bacteria</taxon>
        <taxon>Pseudomonadati</taxon>
        <taxon>Bacteroidota</taxon>
        <taxon>Chitinophagia</taxon>
        <taxon>Chitinophagales</taxon>
        <taxon>Chitinophagaceae</taxon>
        <taxon>Niabella</taxon>
    </lineage>
</organism>